<accession>A0AAD4XLF4</accession>
<proteinExistence type="predicted"/>
<evidence type="ECO:0000256" key="1">
    <source>
        <dbReference type="SAM" id="MobiDB-lite"/>
    </source>
</evidence>
<evidence type="ECO:0000313" key="3">
    <source>
        <dbReference type="Proteomes" id="UP001202328"/>
    </source>
</evidence>
<feature type="non-terminal residue" evidence="2">
    <location>
        <position position="1"/>
    </location>
</feature>
<organism evidence="2 3">
    <name type="scientific">Papaver atlanticum</name>
    <dbReference type="NCBI Taxonomy" id="357466"/>
    <lineage>
        <taxon>Eukaryota</taxon>
        <taxon>Viridiplantae</taxon>
        <taxon>Streptophyta</taxon>
        <taxon>Embryophyta</taxon>
        <taxon>Tracheophyta</taxon>
        <taxon>Spermatophyta</taxon>
        <taxon>Magnoliopsida</taxon>
        <taxon>Ranunculales</taxon>
        <taxon>Papaveraceae</taxon>
        <taxon>Papaveroideae</taxon>
        <taxon>Papaver</taxon>
    </lineage>
</organism>
<comment type="caution">
    <text evidence="2">The sequence shown here is derived from an EMBL/GenBank/DDBJ whole genome shotgun (WGS) entry which is preliminary data.</text>
</comment>
<gene>
    <name evidence="2" type="ORF">MKW98_009712</name>
</gene>
<dbReference type="Proteomes" id="UP001202328">
    <property type="component" value="Unassembled WGS sequence"/>
</dbReference>
<reference evidence="2" key="1">
    <citation type="submission" date="2022-04" db="EMBL/GenBank/DDBJ databases">
        <title>A functionally conserved STORR gene fusion in Papaver species that diverged 16.8 million years ago.</title>
        <authorList>
            <person name="Catania T."/>
        </authorList>
    </citation>
    <scope>NUCLEOTIDE SEQUENCE</scope>
    <source>
        <strain evidence="2">S-188037</strain>
    </source>
</reference>
<dbReference type="EMBL" id="JAJJMB010008202">
    <property type="protein sequence ID" value="KAI3925062.1"/>
    <property type="molecule type" value="Genomic_DNA"/>
</dbReference>
<feature type="compositionally biased region" description="Polar residues" evidence="1">
    <location>
        <begin position="46"/>
        <end position="56"/>
    </location>
</feature>
<protein>
    <submittedName>
        <fullName evidence="2">Uncharacterized protein</fullName>
    </submittedName>
</protein>
<dbReference type="AlphaFoldDB" id="A0AAD4XLF4"/>
<sequence length="87" mass="9431">NAQLQIQLLKVTMSLDHLHPAAKKLKTIESFFKPKAKGGDKPSGLFPSTNNVNIPASSYHEPGTSQQKKNPSYAQPTISSKSKEVAV</sequence>
<feature type="region of interest" description="Disordered" evidence="1">
    <location>
        <begin position="36"/>
        <end position="87"/>
    </location>
</feature>
<name>A0AAD4XLF4_9MAGN</name>
<keyword evidence="3" id="KW-1185">Reference proteome</keyword>
<feature type="compositionally biased region" description="Polar residues" evidence="1">
    <location>
        <begin position="63"/>
        <end position="80"/>
    </location>
</feature>
<evidence type="ECO:0000313" key="2">
    <source>
        <dbReference type="EMBL" id="KAI3925062.1"/>
    </source>
</evidence>